<dbReference type="CDD" id="cd00067">
    <property type="entry name" value="GAL4"/>
    <property type="match status" value="1"/>
</dbReference>
<dbReference type="GO" id="GO:0071400">
    <property type="term" value="P:cellular response to oleic acid"/>
    <property type="evidence" value="ECO:0007669"/>
    <property type="project" value="EnsemblFungi"/>
</dbReference>
<proteinExistence type="predicted"/>
<reference key="2">
    <citation type="submission" date="2011-08" db="EMBL/GenBank/DDBJ databases">
        <title>Genome sequence of Naumovozyma castellii.</title>
        <authorList>
            <person name="Gordon J.L."/>
            <person name="Armisen D."/>
            <person name="Proux-Wera E."/>
            <person name="OhEigeartaigh S.S."/>
            <person name="Byrne K.P."/>
            <person name="Wolfe K.H."/>
        </authorList>
    </citation>
    <scope>NUCLEOTIDE SEQUENCE</scope>
    <source>
        <strain>Type strain:CBS 4309</strain>
    </source>
</reference>
<accession>G0VJL5</accession>
<evidence type="ECO:0000256" key="3">
    <source>
        <dbReference type="ARBA" id="ARBA00023015"/>
    </source>
</evidence>
<dbReference type="HOGENOM" id="CLU_008453_0_0_1"/>
<feature type="region of interest" description="Disordered" evidence="7">
    <location>
        <begin position="1"/>
        <end position="29"/>
    </location>
</feature>
<dbReference type="PROSITE" id="PS50048">
    <property type="entry name" value="ZN2_CY6_FUNGAL_2"/>
    <property type="match status" value="1"/>
</dbReference>
<evidence type="ECO:0000256" key="5">
    <source>
        <dbReference type="ARBA" id="ARBA00023163"/>
    </source>
</evidence>
<keyword evidence="3" id="KW-0805">Transcription regulation</keyword>
<keyword evidence="1" id="KW-0479">Metal-binding</keyword>
<dbReference type="GO" id="GO:0001228">
    <property type="term" value="F:DNA-binding transcription activator activity, RNA polymerase II-specific"/>
    <property type="evidence" value="ECO:0007669"/>
    <property type="project" value="EnsemblFungi"/>
</dbReference>
<dbReference type="GO" id="GO:0032000">
    <property type="term" value="P:positive regulation of fatty acid beta-oxidation"/>
    <property type="evidence" value="ECO:0007669"/>
    <property type="project" value="EnsemblFungi"/>
</dbReference>
<dbReference type="PANTHER" id="PTHR31069">
    <property type="entry name" value="OLEATE-ACTIVATED TRANSCRIPTION FACTOR 1-RELATED"/>
    <property type="match status" value="1"/>
</dbReference>
<keyword evidence="2" id="KW-0862">Zinc</keyword>
<dbReference type="InterPro" id="IPR050675">
    <property type="entry name" value="OAF3"/>
</dbReference>
<dbReference type="GO" id="GO:0089716">
    <property type="term" value="C:Pip2-Oaf1 complex"/>
    <property type="evidence" value="ECO:0007669"/>
    <property type="project" value="EnsemblFungi"/>
</dbReference>
<evidence type="ECO:0000256" key="7">
    <source>
        <dbReference type="SAM" id="MobiDB-lite"/>
    </source>
</evidence>
<evidence type="ECO:0000256" key="1">
    <source>
        <dbReference type="ARBA" id="ARBA00022723"/>
    </source>
</evidence>
<dbReference type="CDD" id="cd12148">
    <property type="entry name" value="fungal_TF_MHR"/>
    <property type="match status" value="1"/>
</dbReference>
<dbReference type="RefSeq" id="XP_003678041.1">
    <property type="nucleotide sequence ID" value="XM_003677993.1"/>
</dbReference>
<protein>
    <recommendedName>
        <fullName evidence="8">Zn(2)-C6 fungal-type domain-containing protein</fullName>
    </recommendedName>
</protein>
<evidence type="ECO:0000256" key="2">
    <source>
        <dbReference type="ARBA" id="ARBA00022833"/>
    </source>
</evidence>
<dbReference type="PANTHER" id="PTHR31069:SF29">
    <property type="entry name" value="OLEATE-ACTIVATED TRANSCRIPTION FACTOR 1-RELATED"/>
    <property type="match status" value="1"/>
</dbReference>
<name>G0VJL5_NAUCA</name>
<dbReference type="GO" id="GO:0008270">
    <property type="term" value="F:zinc ion binding"/>
    <property type="evidence" value="ECO:0007669"/>
    <property type="project" value="InterPro"/>
</dbReference>
<keyword evidence="6" id="KW-0539">Nucleus</keyword>
<dbReference type="GeneID" id="96905386"/>
<dbReference type="InParanoid" id="G0VJL5"/>
<dbReference type="PROSITE" id="PS00463">
    <property type="entry name" value="ZN2_CY6_FUNGAL_1"/>
    <property type="match status" value="1"/>
</dbReference>
<dbReference type="Pfam" id="PF00172">
    <property type="entry name" value="Zn_clus"/>
    <property type="match status" value="1"/>
</dbReference>
<feature type="compositionally biased region" description="Polar residues" evidence="7">
    <location>
        <begin position="1"/>
        <end position="27"/>
    </location>
</feature>
<dbReference type="eggNOG" id="ENOG502QW20">
    <property type="taxonomic scope" value="Eukaryota"/>
</dbReference>
<keyword evidence="10" id="KW-1185">Reference proteome</keyword>
<sequence length="944" mass="108242">MPSSLPYSQSMSPKGPQSPSKSINDSQVTKKKRYRLSFVCQGCRRSKVKCDQEKPVCSRCSKHDLECVYDVTKQHAPRNPNKAATMARLRREVEYWKKKVASLTEENAPISNGNNENDKFWDLKVNLYKTYPRLIISSVLKREVTPLSENYLIIHDRFLCTLASSIFINAPKNSLVSALVTDVNVNKSHPHLRDVTLKMKETLKNRHPDGYERERIDKFFDRIVQLRGFSEQAQYQHIMQMFANSTSTEYLEDNCPGNNEYSNTLREIIDHFQSILPPYAVIMCHKQHFYENVYPFLPFIDKEMFEESLNVILFPDQTDPSKIKLKLGNTRLRSKVESIAILSVILKLSYISLNSVTFGNMEVKNSYVTKAMLQDYPISDETVLVAQKCLVAENWIVCVNENTISCLLYIWSFHVFAPENGDFFLECPSDILSNLIIILATSIGLNKDPSVLPLLNNPDMSDPRLLNLRRMQWLGVVAMASMESNLKGRQLLSPTELMNYFIDRNDPNALEIYMKRIQKDFNKSVLSSLVTNRYMLQIHELSFKRTQLALLLADLNRVTMSYKTGFSLRSVENLRKKINSVIDEDFDFIDLNEITEIDKKNGNISLLATQNSIAFLSRVMSTLILTRTSMALLLHFEKRCITEKDTMLPYFAHYFLQGCLDSISLASHFLNYYQGNMTSKISPLMGYTVSKELQLSLSSTLFNLLVIIMRLQFTEQMANCYVPSGLTEDLQKIEIITSLRMKLELLLKNVYLLASEHLRFVYFSVFKLLSLFDLVIQKVQNGDLLYDLFNKTPTTEIEPRVLLFLRATFNIDVKDNEPLVHNLKDHYMLTSLSVEQLQHVLEEVIKTIRNTQISTSTTMAEPEGTCTPMKNFDSINSPTLGTYIREANNESRNSLEPEADSGGLSGEVNMDLPNTLINDDVIMSIPEIFSSLGVSEFDLLFNNE</sequence>
<dbReference type="SMART" id="SM00066">
    <property type="entry name" value="GAL4"/>
    <property type="match status" value="1"/>
</dbReference>
<keyword evidence="4" id="KW-0238">DNA-binding</keyword>
<dbReference type="OrthoDB" id="5069333at2759"/>
<dbReference type="InterPro" id="IPR001138">
    <property type="entry name" value="Zn2Cys6_DnaBD"/>
</dbReference>
<dbReference type="KEGG" id="ncs:NCAS_0I00270"/>
<keyword evidence="5" id="KW-0804">Transcription</keyword>
<gene>
    <name evidence="9" type="primary">NCAS0I00270</name>
    <name evidence="9" type="ordered locus">NCAS_0I00270</name>
</gene>
<evidence type="ECO:0000256" key="4">
    <source>
        <dbReference type="ARBA" id="ARBA00023125"/>
    </source>
</evidence>
<dbReference type="InterPro" id="IPR036864">
    <property type="entry name" value="Zn2-C6_fun-type_DNA-bd_sf"/>
</dbReference>
<dbReference type="GO" id="GO:0000978">
    <property type="term" value="F:RNA polymerase II cis-regulatory region sequence-specific DNA binding"/>
    <property type="evidence" value="ECO:0007669"/>
    <property type="project" value="EnsemblFungi"/>
</dbReference>
<dbReference type="EMBL" id="HE576760">
    <property type="protein sequence ID" value="CCC71695.1"/>
    <property type="molecule type" value="Genomic_DNA"/>
</dbReference>
<dbReference type="Proteomes" id="UP000001640">
    <property type="component" value="Chromosome 9"/>
</dbReference>
<reference evidence="9 10" key="1">
    <citation type="journal article" date="2011" name="Proc. Natl. Acad. Sci. U.S.A.">
        <title>Evolutionary erosion of yeast sex chromosomes by mating-type switching accidents.</title>
        <authorList>
            <person name="Gordon J.L."/>
            <person name="Armisen D."/>
            <person name="Proux-Wera E."/>
            <person name="Oheigeartaigh S.S."/>
            <person name="Byrne K.P."/>
            <person name="Wolfe K.H."/>
        </authorList>
    </citation>
    <scope>NUCLEOTIDE SEQUENCE [LARGE SCALE GENOMIC DNA]</scope>
    <source>
        <strain evidence="10">ATCC 76901 / BCRC 22586 / CBS 4309 / NBRC 1992 / NRRL Y-12630</strain>
    </source>
</reference>
<dbReference type="SUPFAM" id="SSF57701">
    <property type="entry name" value="Zn2/Cys6 DNA-binding domain"/>
    <property type="match status" value="1"/>
</dbReference>
<organism evidence="9 10">
    <name type="scientific">Naumovozyma castellii</name>
    <name type="common">Yeast</name>
    <name type="synonym">Saccharomyces castellii</name>
    <dbReference type="NCBI Taxonomy" id="27288"/>
    <lineage>
        <taxon>Eukaryota</taxon>
        <taxon>Fungi</taxon>
        <taxon>Dikarya</taxon>
        <taxon>Ascomycota</taxon>
        <taxon>Saccharomycotina</taxon>
        <taxon>Saccharomycetes</taxon>
        <taxon>Saccharomycetales</taxon>
        <taxon>Saccharomycetaceae</taxon>
        <taxon>Naumovozyma</taxon>
    </lineage>
</organism>
<dbReference type="OMA" id="XSINNIS"/>
<feature type="domain" description="Zn(2)-C6 fungal-type" evidence="8">
    <location>
        <begin position="39"/>
        <end position="69"/>
    </location>
</feature>
<dbReference type="STRING" id="1064592.G0VJL5"/>
<dbReference type="AlphaFoldDB" id="G0VJL5"/>
<evidence type="ECO:0000313" key="10">
    <source>
        <dbReference type="Proteomes" id="UP000001640"/>
    </source>
</evidence>
<dbReference type="Gene3D" id="4.10.240.10">
    <property type="entry name" value="Zn(2)-C6 fungal-type DNA-binding domain"/>
    <property type="match status" value="1"/>
</dbReference>
<evidence type="ECO:0000313" key="9">
    <source>
        <dbReference type="EMBL" id="CCC71695.1"/>
    </source>
</evidence>
<evidence type="ECO:0000256" key="6">
    <source>
        <dbReference type="ARBA" id="ARBA00023242"/>
    </source>
</evidence>
<dbReference type="PRINTS" id="PR00755">
    <property type="entry name" value="AFLATOXINBRP"/>
</dbReference>
<dbReference type="GO" id="GO:0006631">
    <property type="term" value="P:fatty acid metabolic process"/>
    <property type="evidence" value="ECO:0007669"/>
    <property type="project" value="EnsemblFungi"/>
</dbReference>
<evidence type="ECO:0000259" key="8">
    <source>
        <dbReference type="PROSITE" id="PS50048"/>
    </source>
</evidence>